<proteinExistence type="predicted"/>
<evidence type="ECO:0000313" key="1">
    <source>
        <dbReference type="EMBL" id="MPM41193.1"/>
    </source>
</evidence>
<accession>A0A644ZRC2</accession>
<dbReference type="AlphaFoldDB" id="A0A644ZRC2"/>
<dbReference type="EMBL" id="VSSQ01009279">
    <property type="protein sequence ID" value="MPM41193.1"/>
    <property type="molecule type" value="Genomic_DNA"/>
</dbReference>
<protein>
    <submittedName>
        <fullName evidence="1">Uncharacterized protein</fullName>
    </submittedName>
</protein>
<reference evidence="1" key="1">
    <citation type="submission" date="2019-08" db="EMBL/GenBank/DDBJ databases">
        <authorList>
            <person name="Kucharzyk K."/>
            <person name="Murdoch R.W."/>
            <person name="Higgins S."/>
            <person name="Loffler F."/>
        </authorList>
    </citation>
    <scope>NUCLEOTIDE SEQUENCE</scope>
</reference>
<name>A0A644ZRC2_9ZZZZ</name>
<organism evidence="1">
    <name type="scientific">bioreactor metagenome</name>
    <dbReference type="NCBI Taxonomy" id="1076179"/>
    <lineage>
        <taxon>unclassified sequences</taxon>
        <taxon>metagenomes</taxon>
        <taxon>ecological metagenomes</taxon>
    </lineage>
</organism>
<sequence>MSCGDMARGGGDVAGLVVEEEVGFELAQERAFFQAAEEHGFIDGDIPLHQRAYGALVRGGAAGGDQGGANAHAFGASLLQPVQCRQQGLEGAVGQGQGGLVEFMALEGRKPFVLIDALGFVREQHGVSVEGDAHFVGVRVAGAYRVREHVRCRVAQAQGLRHVLRIG</sequence>
<gene>
    <name evidence="1" type="ORF">SDC9_87843</name>
</gene>
<comment type="caution">
    <text evidence="1">The sequence shown here is derived from an EMBL/GenBank/DDBJ whole genome shotgun (WGS) entry which is preliminary data.</text>
</comment>